<evidence type="ECO:0000256" key="5">
    <source>
        <dbReference type="ARBA" id="ARBA00022679"/>
    </source>
</evidence>
<keyword evidence="8" id="KW-0812">Transmembrane</keyword>
<dbReference type="EMBL" id="BAAARI010000011">
    <property type="protein sequence ID" value="GAA2576723.1"/>
    <property type="molecule type" value="Genomic_DNA"/>
</dbReference>
<evidence type="ECO:0000256" key="1">
    <source>
        <dbReference type="ARBA" id="ARBA00000085"/>
    </source>
</evidence>
<dbReference type="SMART" id="SM00388">
    <property type="entry name" value="HisKA"/>
    <property type="match status" value="1"/>
</dbReference>
<evidence type="ECO:0000256" key="3">
    <source>
        <dbReference type="ARBA" id="ARBA00012438"/>
    </source>
</evidence>
<evidence type="ECO:0000256" key="6">
    <source>
        <dbReference type="ARBA" id="ARBA00022777"/>
    </source>
</evidence>
<dbReference type="CDD" id="cd00130">
    <property type="entry name" value="PAS"/>
    <property type="match status" value="1"/>
</dbReference>
<comment type="catalytic activity">
    <reaction evidence="1">
        <text>ATP + protein L-histidine = ADP + protein N-phospho-L-histidine.</text>
        <dbReference type="EC" id="2.7.13.3"/>
    </reaction>
</comment>
<dbReference type="Pfam" id="PF00512">
    <property type="entry name" value="HisKA"/>
    <property type="match status" value="1"/>
</dbReference>
<evidence type="ECO:0000256" key="8">
    <source>
        <dbReference type="SAM" id="Phobius"/>
    </source>
</evidence>
<dbReference type="SUPFAM" id="SSF47384">
    <property type="entry name" value="Homodimeric domain of signal transducing histidine kinase"/>
    <property type="match status" value="1"/>
</dbReference>
<keyword evidence="6 10" id="KW-0418">Kinase</keyword>
<organism evidence="10 11">
    <name type="scientific">Microbacterium binotii</name>
    <dbReference type="NCBI Taxonomy" id="462710"/>
    <lineage>
        <taxon>Bacteria</taxon>
        <taxon>Bacillati</taxon>
        <taxon>Actinomycetota</taxon>
        <taxon>Actinomycetes</taxon>
        <taxon>Micrococcales</taxon>
        <taxon>Microbacteriaceae</taxon>
        <taxon>Microbacterium</taxon>
    </lineage>
</organism>
<accession>A0ABN3PDM6</accession>
<feature type="transmembrane region" description="Helical" evidence="8">
    <location>
        <begin position="38"/>
        <end position="58"/>
    </location>
</feature>
<dbReference type="InterPro" id="IPR036097">
    <property type="entry name" value="HisK_dim/P_sf"/>
</dbReference>
<comment type="subcellular location">
    <subcellularLocation>
        <location evidence="2">Cell membrane</location>
    </subcellularLocation>
</comment>
<keyword evidence="8" id="KW-1133">Transmembrane helix</keyword>
<dbReference type="InterPro" id="IPR036890">
    <property type="entry name" value="HATPase_C_sf"/>
</dbReference>
<feature type="transmembrane region" description="Helical" evidence="8">
    <location>
        <begin position="65"/>
        <end position="86"/>
    </location>
</feature>
<dbReference type="InterPro" id="IPR003661">
    <property type="entry name" value="HisK_dim/P_dom"/>
</dbReference>
<keyword evidence="7" id="KW-0902">Two-component regulatory system</keyword>
<comment type="caution">
    <text evidence="10">The sequence shown here is derived from an EMBL/GenBank/DDBJ whole genome shotgun (WGS) entry which is preliminary data.</text>
</comment>
<keyword evidence="8" id="KW-0472">Membrane</keyword>
<keyword evidence="5" id="KW-0808">Transferase</keyword>
<dbReference type="Pfam" id="PF08448">
    <property type="entry name" value="PAS_4"/>
    <property type="match status" value="1"/>
</dbReference>
<dbReference type="InterPro" id="IPR005467">
    <property type="entry name" value="His_kinase_dom"/>
</dbReference>
<dbReference type="GO" id="GO:0016301">
    <property type="term" value="F:kinase activity"/>
    <property type="evidence" value="ECO:0007669"/>
    <property type="project" value="UniProtKB-KW"/>
</dbReference>
<proteinExistence type="predicted"/>
<dbReference type="SUPFAM" id="SSF55874">
    <property type="entry name" value="ATPase domain of HSP90 chaperone/DNA topoisomerase II/histidine kinase"/>
    <property type="match status" value="1"/>
</dbReference>
<keyword evidence="11" id="KW-1185">Reference proteome</keyword>
<dbReference type="PANTHER" id="PTHR43047">
    <property type="entry name" value="TWO-COMPONENT HISTIDINE PROTEIN KINASE"/>
    <property type="match status" value="1"/>
</dbReference>
<evidence type="ECO:0000313" key="10">
    <source>
        <dbReference type="EMBL" id="GAA2576723.1"/>
    </source>
</evidence>
<feature type="transmembrane region" description="Helical" evidence="8">
    <location>
        <begin position="92"/>
        <end position="111"/>
    </location>
</feature>
<dbReference type="InterPro" id="IPR000014">
    <property type="entry name" value="PAS"/>
</dbReference>
<reference evidence="10 11" key="1">
    <citation type="journal article" date="2019" name="Int. J. Syst. Evol. Microbiol.">
        <title>The Global Catalogue of Microorganisms (GCM) 10K type strain sequencing project: providing services to taxonomists for standard genome sequencing and annotation.</title>
        <authorList>
            <consortium name="The Broad Institute Genomics Platform"/>
            <consortium name="The Broad Institute Genome Sequencing Center for Infectious Disease"/>
            <person name="Wu L."/>
            <person name="Ma J."/>
        </authorList>
    </citation>
    <scope>NUCLEOTIDE SEQUENCE [LARGE SCALE GENOMIC DNA]</scope>
    <source>
        <strain evidence="10 11">JCM 16365</strain>
    </source>
</reference>
<dbReference type="PRINTS" id="PR00344">
    <property type="entry name" value="BCTRLSENSOR"/>
</dbReference>
<dbReference type="CDD" id="cd00075">
    <property type="entry name" value="HATPase"/>
    <property type="match status" value="1"/>
</dbReference>
<dbReference type="InterPro" id="IPR004358">
    <property type="entry name" value="Sig_transdc_His_kin-like_C"/>
</dbReference>
<dbReference type="Proteomes" id="UP001500274">
    <property type="component" value="Unassembled WGS sequence"/>
</dbReference>
<evidence type="ECO:0000256" key="7">
    <source>
        <dbReference type="ARBA" id="ARBA00023012"/>
    </source>
</evidence>
<evidence type="ECO:0000256" key="4">
    <source>
        <dbReference type="ARBA" id="ARBA00022553"/>
    </source>
</evidence>
<dbReference type="PROSITE" id="PS50109">
    <property type="entry name" value="HIS_KIN"/>
    <property type="match status" value="1"/>
</dbReference>
<gene>
    <name evidence="10" type="ORF">GCM10009862_15070</name>
</gene>
<dbReference type="EC" id="2.7.13.3" evidence="3"/>
<dbReference type="Pfam" id="PF02518">
    <property type="entry name" value="HATPase_c"/>
    <property type="match status" value="1"/>
</dbReference>
<name>A0ABN3PDM6_9MICO</name>
<evidence type="ECO:0000259" key="9">
    <source>
        <dbReference type="PROSITE" id="PS50109"/>
    </source>
</evidence>
<evidence type="ECO:0000256" key="2">
    <source>
        <dbReference type="ARBA" id="ARBA00004236"/>
    </source>
</evidence>
<keyword evidence="4" id="KW-0597">Phosphoprotein</keyword>
<dbReference type="CDD" id="cd00082">
    <property type="entry name" value="HisKA"/>
    <property type="match status" value="1"/>
</dbReference>
<protein>
    <recommendedName>
        <fullName evidence="3">histidine kinase</fullName>
        <ecNumber evidence="3">2.7.13.3</ecNumber>
    </recommendedName>
</protein>
<dbReference type="InterPro" id="IPR035965">
    <property type="entry name" value="PAS-like_dom_sf"/>
</dbReference>
<sequence length="572" mass="61532">MHSDAAPGRGRGVRGFLRARLAGSRAPRTFAARGRTAVLNQLVLCALVLVVATVGIFSSTLRNESLFLVGVVIVFAVGVATLATPWTRISRTALYVLPIADIAGIAVMRVAEPMSGLGLMWVFPAMWLATLGIVGFVIQFTIITATYAVIVVTGGTTVWGYTVFLLPIAVLAVATTTYISSRRQRAQAHLLEKQAALLSGALQRAQRQEELIIDVLDAVDFGVLRIAPDGTVSVVNEALGRFQNTIPGFGSRSREIENAYRADGLTPLPRAERPLLRALGGEVFENQVVWFGHPDERRHAMSITVRRMHDAEGADAGAVLIARDVTPEMTALRARDRLVASVSHELRTPLTSVLGYLDLAMDTLDDPDQARHSLEIAARNGERLLEIVADILAASSASRLSVDMTISPEPIDVAELVAATAEAWRPRAAERALTIDTSGIEPAGAFADPLRLRQVMDNLVSNAVKYNRDGGAIFLGCTTDGSSTWILVRDTGTGIAEADLDRLFERYFRARTDVEGTGLGLSISRDIVRAHGGDITVRTSRGLGSTFMVQLPVDERSVVSPAAPLQETGEAR</sequence>
<evidence type="ECO:0000313" key="11">
    <source>
        <dbReference type="Proteomes" id="UP001500274"/>
    </source>
</evidence>
<dbReference type="SUPFAM" id="SSF55785">
    <property type="entry name" value="PYP-like sensor domain (PAS domain)"/>
    <property type="match status" value="1"/>
</dbReference>
<dbReference type="PANTHER" id="PTHR43047:SF72">
    <property type="entry name" value="OSMOSENSING HISTIDINE PROTEIN KINASE SLN1"/>
    <property type="match status" value="1"/>
</dbReference>
<dbReference type="Gene3D" id="3.30.565.10">
    <property type="entry name" value="Histidine kinase-like ATPase, C-terminal domain"/>
    <property type="match status" value="1"/>
</dbReference>
<feature type="domain" description="Histidine kinase" evidence="9">
    <location>
        <begin position="341"/>
        <end position="555"/>
    </location>
</feature>
<dbReference type="Gene3D" id="3.30.450.20">
    <property type="entry name" value="PAS domain"/>
    <property type="match status" value="1"/>
</dbReference>
<feature type="transmembrane region" description="Helical" evidence="8">
    <location>
        <begin position="123"/>
        <end position="152"/>
    </location>
</feature>
<feature type="transmembrane region" description="Helical" evidence="8">
    <location>
        <begin position="158"/>
        <end position="179"/>
    </location>
</feature>
<dbReference type="InterPro" id="IPR013656">
    <property type="entry name" value="PAS_4"/>
</dbReference>
<dbReference type="InterPro" id="IPR003594">
    <property type="entry name" value="HATPase_dom"/>
</dbReference>
<dbReference type="SMART" id="SM00387">
    <property type="entry name" value="HATPase_c"/>
    <property type="match status" value="1"/>
</dbReference>
<dbReference type="Gene3D" id="1.10.287.130">
    <property type="match status" value="1"/>
</dbReference>